<dbReference type="STRING" id="675864.SAMN04489747_3957"/>
<feature type="compositionally biased region" description="Gly residues" evidence="1">
    <location>
        <begin position="292"/>
        <end position="318"/>
    </location>
</feature>
<feature type="compositionally biased region" description="Low complexity" evidence="1">
    <location>
        <begin position="37"/>
        <end position="62"/>
    </location>
</feature>
<dbReference type="GO" id="GO:0003677">
    <property type="term" value="F:DNA binding"/>
    <property type="evidence" value="ECO:0007669"/>
    <property type="project" value="InterPro"/>
</dbReference>
<accession>A0A1G7EIP8</accession>
<dbReference type="GO" id="GO:0015628">
    <property type="term" value="P:protein secretion by the type II secretion system"/>
    <property type="evidence" value="ECO:0007669"/>
    <property type="project" value="TreeGrafter"/>
</dbReference>
<dbReference type="InterPro" id="IPR003583">
    <property type="entry name" value="Hlx-hairpin-Hlx_DNA-bd_motif"/>
</dbReference>
<dbReference type="Proteomes" id="UP000198546">
    <property type="component" value="Chromosome i"/>
</dbReference>
<dbReference type="SMART" id="SM00278">
    <property type="entry name" value="HhH1"/>
    <property type="match status" value="2"/>
</dbReference>
<evidence type="ECO:0000256" key="2">
    <source>
        <dbReference type="SAM" id="Phobius"/>
    </source>
</evidence>
<dbReference type="AlphaFoldDB" id="A0A1G7EIP8"/>
<dbReference type="SUPFAM" id="SSF47781">
    <property type="entry name" value="RuvA domain 2-like"/>
    <property type="match status" value="1"/>
</dbReference>
<dbReference type="OrthoDB" id="9758724at2"/>
<reference evidence="4 5" key="1">
    <citation type="submission" date="2016-10" db="EMBL/GenBank/DDBJ databases">
        <authorList>
            <person name="de Groot N.N."/>
        </authorList>
    </citation>
    <scope>NUCLEOTIDE SEQUENCE [LARGE SCALE GENOMIC DNA]</scope>
    <source>
        <strain evidence="4 5">MON 2.2</strain>
    </source>
</reference>
<keyword evidence="2" id="KW-0472">Membrane</keyword>
<dbReference type="Gene3D" id="1.10.150.280">
    <property type="entry name" value="AF1531-like domain"/>
    <property type="match status" value="1"/>
</dbReference>
<evidence type="ECO:0000313" key="4">
    <source>
        <dbReference type="EMBL" id="SDE63467.1"/>
    </source>
</evidence>
<dbReference type="EMBL" id="LT629688">
    <property type="protein sequence ID" value="SDE63467.1"/>
    <property type="molecule type" value="Genomic_DNA"/>
</dbReference>
<proteinExistence type="predicted"/>
<dbReference type="GO" id="GO:0006281">
    <property type="term" value="P:DNA repair"/>
    <property type="evidence" value="ECO:0007669"/>
    <property type="project" value="InterPro"/>
</dbReference>
<dbReference type="GO" id="GO:0015627">
    <property type="term" value="C:type II protein secretion system complex"/>
    <property type="evidence" value="ECO:0007669"/>
    <property type="project" value="TreeGrafter"/>
</dbReference>
<keyword evidence="2" id="KW-0812">Transmembrane</keyword>
<feature type="region of interest" description="Disordered" evidence="1">
    <location>
        <begin position="25"/>
        <end position="149"/>
    </location>
</feature>
<dbReference type="RefSeq" id="WP_090595872.1">
    <property type="nucleotide sequence ID" value="NZ_LT629688.1"/>
</dbReference>
<dbReference type="PANTHER" id="PTHR21180">
    <property type="entry name" value="ENDONUCLEASE/EXONUCLEASE/PHOSPHATASE FAMILY DOMAIN-CONTAINING PROTEIN 1"/>
    <property type="match status" value="1"/>
</dbReference>
<evidence type="ECO:0000256" key="1">
    <source>
        <dbReference type="SAM" id="MobiDB-lite"/>
    </source>
</evidence>
<evidence type="ECO:0000313" key="5">
    <source>
        <dbReference type="Proteomes" id="UP000198546"/>
    </source>
</evidence>
<gene>
    <name evidence="4" type="ORF">SAMN04489747_3957</name>
</gene>
<protein>
    <submittedName>
        <fullName evidence="4">SLBB domain-containing protein</fullName>
    </submittedName>
</protein>
<name>A0A1G7EIP8_9ACTN</name>
<dbReference type="InterPro" id="IPR010994">
    <property type="entry name" value="RuvA_2-like"/>
</dbReference>
<feature type="compositionally biased region" description="Pro residues" evidence="1">
    <location>
        <begin position="79"/>
        <end position="94"/>
    </location>
</feature>
<dbReference type="InterPro" id="IPR004509">
    <property type="entry name" value="Competence_ComEA_HhH"/>
</dbReference>
<keyword evidence="5" id="KW-1185">Reference proteome</keyword>
<feature type="region of interest" description="Disordered" evidence="1">
    <location>
        <begin position="278"/>
        <end position="318"/>
    </location>
</feature>
<dbReference type="PANTHER" id="PTHR21180:SF32">
    <property type="entry name" value="ENDONUCLEASE_EXONUCLEASE_PHOSPHATASE FAMILY DOMAIN-CONTAINING PROTEIN 1"/>
    <property type="match status" value="1"/>
</dbReference>
<evidence type="ECO:0000259" key="3">
    <source>
        <dbReference type="SMART" id="SM00278"/>
    </source>
</evidence>
<dbReference type="InterPro" id="IPR019554">
    <property type="entry name" value="Soluble_ligand-bd"/>
</dbReference>
<feature type="compositionally biased region" description="Low complexity" evidence="1">
    <location>
        <begin position="113"/>
        <end position="131"/>
    </location>
</feature>
<sequence length="381" mass="38149">MARSAPVDSARSEYVQARLDAILSRASTSVPTPPPVAGSSGSSVAGSATVLAARRRLPSPLLTEALGRPRRGRARDPWNDPPSTPVPSRLPRPDPTGVLGSSPTDAPLDPEAGPDGPRVVVGPDVGGVPAALPAPPREPVPPAPALPGARTDRSITLQVPQLSRRHLVVLAAVLALAVAFSAFLLLRARADSQPVVLATETTAAPAPPSESAPAASPTSVPEVVVHVLGAVAEPGVVSLPQGARVGEAIERAGGLTDDARPGELNLAQVLVDGQQVVVSDDDQPSEVRTDGGAAGGAAGGGSGGGGGSGSGPVAGGGGAQLDLNNATAAQLEGLPGVGPVTAQKILDWRTEHGRFSRVEELQEVSGIGPKSYAEIAPHVRV</sequence>
<dbReference type="NCBIfam" id="TIGR00426">
    <property type="entry name" value="competence protein ComEA helix-hairpin-helix repeat region"/>
    <property type="match status" value="1"/>
</dbReference>
<feature type="domain" description="Helix-hairpin-helix DNA-binding motif class 1" evidence="3">
    <location>
        <begin position="359"/>
        <end position="378"/>
    </location>
</feature>
<organism evidence="4 5">
    <name type="scientific">Auraticoccus monumenti</name>
    <dbReference type="NCBI Taxonomy" id="675864"/>
    <lineage>
        <taxon>Bacteria</taxon>
        <taxon>Bacillati</taxon>
        <taxon>Actinomycetota</taxon>
        <taxon>Actinomycetes</taxon>
        <taxon>Propionibacteriales</taxon>
        <taxon>Propionibacteriaceae</taxon>
        <taxon>Auraticoccus</taxon>
    </lineage>
</organism>
<dbReference type="Pfam" id="PF12836">
    <property type="entry name" value="HHH_3"/>
    <property type="match status" value="1"/>
</dbReference>
<dbReference type="InterPro" id="IPR051675">
    <property type="entry name" value="Endo/Exo/Phosphatase_dom_1"/>
</dbReference>
<keyword evidence="2" id="KW-1133">Transmembrane helix</keyword>
<dbReference type="Pfam" id="PF10531">
    <property type="entry name" value="SLBB"/>
    <property type="match status" value="1"/>
</dbReference>
<dbReference type="Gene3D" id="3.10.560.10">
    <property type="entry name" value="Outer membrane lipoprotein wza domain like"/>
    <property type="match status" value="1"/>
</dbReference>
<feature type="domain" description="Helix-hairpin-helix DNA-binding motif class 1" evidence="3">
    <location>
        <begin position="329"/>
        <end position="348"/>
    </location>
</feature>
<feature type="compositionally biased region" description="Pro residues" evidence="1">
    <location>
        <begin position="132"/>
        <end position="145"/>
    </location>
</feature>
<feature type="transmembrane region" description="Helical" evidence="2">
    <location>
        <begin position="167"/>
        <end position="186"/>
    </location>
</feature>